<evidence type="ECO:0000256" key="4">
    <source>
        <dbReference type="SAM" id="MobiDB-lite"/>
    </source>
</evidence>
<evidence type="ECO:0000259" key="5">
    <source>
        <dbReference type="PROSITE" id="PS50893"/>
    </source>
</evidence>
<evidence type="ECO:0000256" key="3">
    <source>
        <dbReference type="ARBA" id="ARBA00022840"/>
    </source>
</evidence>
<name>A0ABP1FLL8_9CHLO</name>
<sequence length="408" mass="44034">MRPGCTSLNSSDLSCQEACSTSQSLTSRQSSIYCSGKSLQHASTPAQYIKRRHLRLSTRLEAKKATTASGDVSTIPRPKFGSSAAPQPVHQRQKDEILIELKDVHKAFGSKKILNGVNITIRRGEAVGIIGGSGTGKSTTLRLMAGLLAPDKGEIQILGQTRHGLLADDPELAAQLKLGMVFQNGALFDSLSVGENVGFQLYEHTKMSGPRIAVKVAEALAAVGLSGVEKLLPSELSGGMRKRVALARAIVRDDLHENDEQDVTYDELAAGLDLVAFTVSRTSRDHVRDRPVCALNASNSCMPAQVIMYDEPTAGLDPVASTVVEDLMRSMHDSPDPSMNGSSRRSGITSYIVVTHQHSTIRRAVDRLIFLHEGTVVWEGSVEEFDTCDVPIVRQFASGSLNGPIQYE</sequence>
<dbReference type="InterPro" id="IPR003439">
    <property type="entry name" value="ABC_transporter-like_ATP-bd"/>
</dbReference>
<protein>
    <submittedName>
        <fullName evidence="6">G173 protein</fullName>
    </submittedName>
</protein>
<organism evidence="6 7">
    <name type="scientific">Coccomyxa viridis</name>
    <dbReference type="NCBI Taxonomy" id="1274662"/>
    <lineage>
        <taxon>Eukaryota</taxon>
        <taxon>Viridiplantae</taxon>
        <taxon>Chlorophyta</taxon>
        <taxon>core chlorophytes</taxon>
        <taxon>Trebouxiophyceae</taxon>
        <taxon>Trebouxiophyceae incertae sedis</taxon>
        <taxon>Coccomyxaceae</taxon>
        <taxon>Coccomyxa</taxon>
    </lineage>
</organism>
<comment type="caution">
    <text evidence="6">The sequence shown here is derived from an EMBL/GenBank/DDBJ whole genome shotgun (WGS) entry which is preliminary data.</text>
</comment>
<evidence type="ECO:0000313" key="7">
    <source>
        <dbReference type="Proteomes" id="UP001497392"/>
    </source>
</evidence>
<evidence type="ECO:0000256" key="1">
    <source>
        <dbReference type="ARBA" id="ARBA00022448"/>
    </source>
</evidence>
<dbReference type="SMART" id="SM00382">
    <property type="entry name" value="AAA"/>
    <property type="match status" value="1"/>
</dbReference>
<dbReference type="PANTHER" id="PTHR43023:SF3">
    <property type="entry name" value="PROTEIN TRIGALACTOSYLDIACYLGLYCEROL 3, CHLOROPLASTIC"/>
    <property type="match status" value="1"/>
</dbReference>
<evidence type="ECO:0000313" key="6">
    <source>
        <dbReference type="EMBL" id="CAL5218487.1"/>
    </source>
</evidence>
<reference evidence="6 7" key="1">
    <citation type="submission" date="2024-06" db="EMBL/GenBank/DDBJ databases">
        <authorList>
            <person name="Kraege A."/>
            <person name="Thomma B."/>
        </authorList>
    </citation>
    <scope>NUCLEOTIDE SEQUENCE [LARGE SCALE GENOMIC DNA]</scope>
</reference>
<dbReference type="Gene3D" id="3.40.50.300">
    <property type="entry name" value="P-loop containing nucleotide triphosphate hydrolases"/>
    <property type="match status" value="1"/>
</dbReference>
<keyword evidence="2" id="KW-0547">Nucleotide-binding</keyword>
<accession>A0ABP1FLL8</accession>
<dbReference type="InterPro" id="IPR017871">
    <property type="entry name" value="ABC_transporter-like_CS"/>
</dbReference>
<proteinExistence type="predicted"/>
<feature type="domain" description="ABC transporter" evidence="5">
    <location>
        <begin position="99"/>
        <end position="398"/>
    </location>
</feature>
<keyword evidence="7" id="KW-1185">Reference proteome</keyword>
<dbReference type="PROSITE" id="PS50893">
    <property type="entry name" value="ABC_TRANSPORTER_2"/>
    <property type="match status" value="1"/>
</dbReference>
<keyword evidence="3" id="KW-0067">ATP-binding</keyword>
<dbReference type="InterPro" id="IPR003593">
    <property type="entry name" value="AAA+_ATPase"/>
</dbReference>
<dbReference type="PANTHER" id="PTHR43023">
    <property type="entry name" value="PROTEIN TRIGALACTOSYLDIACYLGLYCEROL 3, CHLOROPLASTIC"/>
    <property type="match status" value="1"/>
</dbReference>
<dbReference type="EMBL" id="CAXHTA020000001">
    <property type="protein sequence ID" value="CAL5218487.1"/>
    <property type="molecule type" value="Genomic_DNA"/>
</dbReference>
<dbReference type="Proteomes" id="UP001497392">
    <property type="component" value="Unassembled WGS sequence"/>
</dbReference>
<evidence type="ECO:0000256" key="2">
    <source>
        <dbReference type="ARBA" id="ARBA00022741"/>
    </source>
</evidence>
<gene>
    <name evidence="6" type="primary">g173</name>
    <name evidence="6" type="ORF">VP750_LOCUS146</name>
</gene>
<feature type="region of interest" description="Disordered" evidence="4">
    <location>
        <begin position="65"/>
        <end position="89"/>
    </location>
</feature>
<dbReference type="Pfam" id="PF00005">
    <property type="entry name" value="ABC_tran"/>
    <property type="match status" value="1"/>
</dbReference>
<dbReference type="InterPro" id="IPR027417">
    <property type="entry name" value="P-loop_NTPase"/>
</dbReference>
<keyword evidence="1" id="KW-0813">Transport</keyword>
<dbReference type="SUPFAM" id="SSF52540">
    <property type="entry name" value="P-loop containing nucleoside triphosphate hydrolases"/>
    <property type="match status" value="1"/>
</dbReference>
<dbReference type="PROSITE" id="PS00211">
    <property type="entry name" value="ABC_TRANSPORTER_1"/>
    <property type="match status" value="1"/>
</dbReference>